<organism evidence="3 4">
    <name type="scientific">Tricholomella constricta</name>
    <dbReference type="NCBI Taxonomy" id="117010"/>
    <lineage>
        <taxon>Eukaryota</taxon>
        <taxon>Fungi</taxon>
        <taxon>Dikarya</taxon>
        <taxon>Basidiomycota</taxon>
        <taxon>Agaricomycotina</taxon>
        <taxon>Agaricomycetes</taxon>
        <taxon>Agaricomycetidae</taxon>
        <taxon>Agaricales</taxon>
        <taxon>Tricholomatineae</taxon>
        <taxon>Lyophyllaceae</taxon>
        <taxon>Tricholomella</taxon>
    </lineage>
</organism>
<dbReference type="EMBL" id="JAACJP010000030">
    <property type="protein sequence ID" value="KAF5376062.1"/>
    <property type="molecule type" value="Genomic_DNA"/>
</dbReference>
<keyword evidence="1" id="KW-0677">Repeat</keyword>
<feature type="compositionally biased region" description="Gly residues" evidence="2">
    <location>
        <begin position="717"/>
        <end position="727"/>
    </location>
</feature>
<dbReference type="InterPro" id="IPR051222">
    <property type="entry name" value="PPR/CCM1_RNA-binding"/>
</dbReference>
<evidence type="ECO:0000313" key="3">
    <source>
        <dbReference type="EMBL" id="KAF5376062.1"/>
    </source>
</evidence>
<feature type="region of interest" description="Disordered" evidence="2">
    <location>
        <begin position="553"/>
        <end position="574"/>
    </location>
</feature>
<feature type="compositionally biased region" description="Pro residues" evidence="2">
    <location>
        <begin position="563"/>
        <end position="573"/>
    </location>
</feature>
<dbReference type="OrthoDB" id="185373at2759"/>
<accession>A0A8H5H3H2</accession>
<reference evidence="3 4" key="1">
    <citation type="journal article" date="2020" name="ISME J.">
        <title>Uncovering the hidden diversity of litter-decomposition mechanisms in mushroom-forming fungi.</title>
        <authorList>
            <person name="Floudas D."/>
            <person name="Bentzer J."/>
            <person name="Ahren D."/>
            <person name="Johansson T."/>
            <person name="Persson P."/>
            <person name="Tunlid A."/>
        </authorList>
    </citation>
    <scope>NUCLEOTIDE SEQUENCE [LARGE SCALE GENOMIC DNA]</scope>
    <source>
        <strain evidence="3 4">CBS 661.87</strain>
    </source>
</reference>
<sequence length="929" mass="101663">MQHTFRTHSRPIKSAKFVDCLLRETRQPIWRLITALNTPQSVDLPAALSRHGVSVDHFRHWRPLIVQSNLSTVVDIMQRNGLVVNPSQSSYNLKYHIPSWLVLYLIAFKIRTHDNAFPVALDLAYSHLPVAPIPVQAPLLIFTLLGLARFNLVVPMHRLVDTFLLTNLDHPQLYFNLLLQALACTPTRTVDTANTVVTILRRMDARQLKLTPTTYDALLNDRFVTLQLTKYLRERMTRERTVPTAAHLEAYLRVFSRSGAIHKAHDYLHAIRRHSEPATDVAADPLHRANTLFLAAQDDRASAFNFLRKLLASSESSDAPVPSPKPPPPPPPPPKPKRPRTPALPRAHSDIYTYTSALAVAARDHTLSSSDLLALFKRAQSPTTTSNALRLAPTTATHTVLIRGLLQRKSFDLALKAWDGLYESGLPLDREALAVGLQTLTRAGMPHRAFALLEGFAGPAASPTAGQARQPLTIVTLNDWLVALNRIARPDVVFALWDALPALYGVHPDARTLSIVLQSARLARRLDEESVAGAMVRLKLEIARPFRGMDLDLDGDVDADSPPADPHQAPPQPTIDTRAPHHARLLTLLGPSTSRTPHPYKPALWHGTLPWEHALLVFQQALFGAAPDPHRLLATPAPAQALMKSAGDAPEPSFGPFGLLVGLPPWRARGVQPARVPALDVLLRRRRASHSYTHAHAHARADAQAHAHPPHTKGLNAGPGGGGGGDGEWTSRFPTVAPTNETCFNCILLLGLVGRAGEVARVLAWMREVGIRPGRQTLGAAVVLWREVAGRAVLVERWTGTGMGGGKLSLGKVEVDGEVAGEGKEKMEKERRRQALGAWAEQEYASTGEYGKLMAWLADWVGVWRLPGPRALTVWSRNIARLREGGRDVGEGEEAVEKAVGEGQADADADAEDEGDDEGEPEEAGKVPS</sequence>
<feature type="compositionally biased region" description="Pro residues" evidence="2">
    <location>
        <begin position="321"/>
        <end position="334"/>
    </location>
</feature>
<evidence type="ECO:0000313" key="4">
    <source>
        <dbReference type="Proteomes" id="UP000565441"/>
    </source>
</evidence>
<gene>
    <name evidence="3" type="ORF">D9615_007689</name>
</gene>
<comment type="caution">
    <text evidence="3">The sequence shown here is derived from an EMBL/GenBank/DDBJ whole genome shotgun (WGS) entry which is preliminary data.</text>
</comment>
<dbReference type="AlphaFoldDB" id="A0A8H5H3H2"/>
<dbReference type="Proteomes" id="UP000565441">
    <property type="component" value="Unassembled WGS sequence"/>
</dbReference>
<dbReference type="Gene3D" id="1.25.40.10">
    <property type="entry name" value="Tetratricopeptide repeat domain"/>
    <property type="match status" value="1"/>
</dbReference>
<feature type="region of interest" description="Disordered" evidence="2">
    <location>
        <begin position="703"/>
        <end position="727"/>
    </location>
</feature>
<protein>
    <submittedName>
        <fullName evidence="3">Uncharacterized protein</fullName>
    </submittedName>
</protein>
<dbReference type="InterPro" id="IPR011990">
    <property type="entry name" value="TPR-like_helical_dom_sf"/>
</dbReference>
<keyword evidence="4" id="KW-1185">Reference proteome</keyword>
<feature type="compositionally biased region" description="Basic and acidic residues" evidence="2">
    <location>
        <begin position="885"/>
        <end position="900"/>
    </location>
</feature>
<evidence type="ECO:0000256" key="1">
    <source>
        <dbReference type="ARBA" id="ARBA00022737"/>
    </source>
</evidence>
<feature type="region of interest" description="Disordered" evidence="2">
    <location>
        <begin position="315"/>
        <end position="345"/>
    </location>
</feature>
<dbReference type="PANTHER" id="PTHR47942">
    <property type="entry name" value="TETRATRICOPEPTIDE REPEAT (TPR)-LIKE SUPERFAMILY PROTEIN-RELATED"/>
    <property type="match status" value="1"/>
</dbReference>
<name>A0A8H5H3H2_9AGAR</name>
<feature type="region of interest" description="Disordered" evidence="2">
    <location>
        <begin position="885"/>
        <end position="929"/>
    </location>
</feature>
<proteinExistence type="predicted"/>
<evidence type="ECO:0000256" key="2">
    <source>
        <dbReference type="SAM" id="MobiDB-lite"/>
    </source>
</evidence>
<feature type="compositionally biased region" description="Acidic residues" evidence="2">
    <location>
        <begin position="905"/>
        <end position="922"/>
    </location>
</feature>